<dbReference type="Gene3D" id="1.10.3720.10">
    <property type="entry name" value="MetI-like"/>
    <property type="match status" value="2"/>
</dbReference>
<dbReference type="Proteomes" id="UP001239215">
    <property type="component" value="Unassembled WGS sequence"/>
</dbReference>
<feature type="transmembrane region" description="Helical" evidence="8">
    <location>
        <begin position="122"/>
        <end position="142"/>
    </location>
</feature>
<dbReference type="CDD" id="cd06261">
    <property type="entry name" value="TM_PBP2"/>
    <property type="match status" value="2"/>
</dbReference>
<comment type="caution">
    <text evidence="11">The sequence shown here is derived from an EMBL/GenBank/DDBJ whole genome shotgun (WGS) entry which is preliminary data.</text>
</comment>
<protein>
    <submittedName>
        <fullName evidence="11">Iron(III) transport system permease protein</fullName>
    </submittedName>
</protein>
<keyword evidence="7 8" id="KW-0472">Membrane</keyword>
<keyword evidence="4" id="KW-0997">Cell inner membrane</keyword>
<dbReference type="Pfam" id="PF00528">
    <property type="entry name" value="BPD_transp_1"/>
    <property type="match status" value="2"/>
</dbReference>
<feature type="domain" description="ABC transmembrane type-1" evidence="10">
    <location>
        <begin position="379"/>
        <end position="571"/>
    </location>
</feature>
<comment type="similarity">
    <text evidence="8">Belongs to the binding-protein-dependent transport system permease family.</text>
</comment>
<evidence type="ECO:0000256" key="5">
    <source>
        <dbReference type="ARBA" id="ARBA00022692"/>
    </source>
</evidence>
<dbReference type="AlphaFoldDB" id="A0AAJ1U142"/>
<evidence type="ECO:0000256" key="2">
    <source>
        <dbReference type="ARBA" id="ARBA00022448"/>
    </source>
</evidence>
<evidence type="ECO:0000256" key="6">
    <source>
        <dbReference type="ARBA" id="ARBA00022989"/>
    </source>
</evidence>
<evidence type="ECO:0000256" key="4">
    <source>
        <dbReference type="ARBA" id="ARBA00022519"/>
    </source>
</evidence>
<feature type="transmembrane region" description="Helical" evidence="8">
    <location>
        <begin position="170"/>
        <end position="192"/>
    </location>
</feature>
<sequence>MSTATAPPPTASRPAPPPVPGRFRTSIDRLTDRRGWGARLGYLALILFLGYLVVLPLYRLQALAFEDGARGYDAQYSRPDIGSVIWTTVKLGGISLVIAMVLGTLLAFAVTRLPARFSWLRVIPVLPIVMPAIASVSGWAFLLSPGPGYLNAAFRTLPWWDHLESGPIDVYTPTWIILLTGFGLTSFVYLFVSAGMAGISAEHLEAAQTSGSSTVGVFFRVVLPLLRPSLVYGGGVALLLGLGQFTGPLLLGSNTGVKVLTTEMYRRVSESPADFAAAAAAGSPLVILGLVVVLGQKALLGNQSRFVTHGGKAFRSAPARSWWAVSTVVIYGFVALVAPLLGLIAVALSPYWSESIQWNALTLDNFRQLLSTPDVIDSVVTSLVASSLAVAICVPLGFAMANLLVRGRRYTVLRLAGDLITALPLGIPAVIFGVGFLLTYTQPPFILYGTRTVIVLVYVVLMLPFATRLQMTALLSLGETYAEASATSGASSLVTNLRIILPLMRPAILSAVALMFILLTHEFAASLLVRAPTTQVMGTRLYDLWANGFYPQVAAMALLMTVVTGLGVGVAMLIGGKNVLDNL</sequence>
<dbReference type="InterPro" id="IPR000515">
    <property type="entry name" value="MetI-like"/>
</dbReference>
<feature type="transmembrane region" description="Helical" evidence="8">
    <location>
        <begin position="507"/>
        <end position="529"/>
    </location>
</feature>
<comment type="subcellular location">
    <subcellularLocation>
        <location evidence="1">Cell inner membrane</location>
        <topology evidence="1">Multi-pass membrane protein</topology>
    </subcellularLocation>
    <subcellularLocation>
        <location evidence="8">Cell membrane</location>
        <topology evidence="8">Multi-pass membrane protein</topology>
    </subcellularLocation>
</comment>
<organism evidence="11 12">
    <name type="scientific">Nocardioides zeae</name>
    <dbReference type="NCBI Taxonomy" id="1457234"/>
    <lineage>
        <taxon>Bacteria</taxon>
        <taxon>Bacillati</taxon>
        <taxon>Actinomycetota</taxon>
        <taxon>Actinomycetes</taxon>
        <taxon>Propionibacteriales</taxon>
        <taxon>Nocardioidaceae</taxon>
        <taxon>Nocardioides</taxon>
    </lineage>
</organism>
<dbReference type="PANTHER" id="PTHR43357:SF4">
    <property type="entry name" value="INNER MEMBRANE ABC TRANSPORTER PERMEASE PROTEIN YDCV"/>
    <property type="match status" value="1"/>
</dbReference>
<dbReference type="GO" id="GO:0005886">
    <property type="term" value="C:plasma membrane"/>
    <property type="evidence" value="ECO:0007669"/>
    <property type="project" value="UniProtKB-SubCell"/>
</dbReference>
<dbReference type="SUPFAM" id="SSF161098">
    <property type="entry name" value="MetI-like"/>
    <property type="match status" value="2"/>
</dbReference>
<reference evidence="11" key="1">
    <citation type="submission" date="2023-07" db="EMBL/GenBank/DDBJ databases">
        <title>Functional and genomic diversity of the sorghum phyllosphere microbiome.</title>
        <authorList>
            <person name="Shade A."/>
        </authorList>
    </citation>
    <scope>NUCLEOTIDE SEQUENCE</scope>
    <source>
        <strain evidence="11">SORGH_AS_1067</strain>
    </source>
</reference>
<keyword evidence="3" id="KW-1003">Cell membrane</keyword>
<evidence type="ECO:0000256" key="1">
    <source>
        <dbReference type="ARBA" id="ARBA00004429"/>
    </source>
</evidence>
<dbReference type="PROSITE" id="PS50928">
    <property type="entry name" value="ABC_TM1"/>
    <property type="match status" value="2"/>
</dbReference>
<dbReference type="GO" id="GO:0055085">
    <property type="term" value="P:transmembrane transport"/>
    <property type="evidence" value="ECO:0007669"/>
    <property type="project" value="InterPro"/>
</dbReference>
<feature type="transmembrane region" description="Helical" evidence="8">
    <location>
        <begin position="230"/>
        <end position="251"/>
    </location>
</feature>
<feature type="transmembrane region" description="Helical" evidence="8">
    <location>
        <begin position="40"/>
        <end position="58"/>
    </location>
</feature>
<evidence type="ECO:0000256" key="3">
    <source>
        <dbReference type="ARBA" id="ARBA00022475"/>
    </source>
</evidence>
<gene>
    <name evidence="11" type="ORF">QE405_002934</name>
</gene>
<feature type="transmembrane region" description="Helical" evidence="8">
    <location>
        <begin position="445"/>
        <end position="466"/>
    </location>
</feature>
<dbReference type="InterPro" id="IPR035906">
    <property type="entry name" value="MetI-like_sf"/>
</dbReference>
<keyword evidence="5 8" id="KW-0812">Transmembrane</keyword>
<dbReference type="RefSeq" id="WP_307202090.1">
    <property type="nucleotide sequence ID" value="NZ_JAUTAN010000001.1"/>
</dbReference>
<dbReference type="EMBL" id="JAUTAN010000001">
    <property type="protein sequence ID" value="MDQ1105650.1"/>
    <property type="molecule type" value="Genomic_DNA"/>
</dbReference>
<dbReference type="PANTHER" id="PTHR43357">
    <property type="entry name" value="INNER MEMBRANE ABC TRANSPORTER PERMEASE PROTEIN YDCV"/>
    <property type="match status" value="1"/>
</dbReference>
<evidence type="ECO:0000259" key="10">
    <source>
        <dbReference type="PROSITE" id="PS50928"/>
    </source>
</evidence>
<proteinExistence type="inferred from homology"/>
<name>A0AAJ1U142_9ACTN</name>
<evidence type="ECO:0000256" key="7">
    <source>
        <dbReference type="ARBA" id="ARBA00023136"/>
    </source>
</evidence>
<evidence type="ECO:0000313" key="12">
    <source>
        <dbReference type="Proteomes" id="UP001239215"/>
    </source>
</evidence>
<feature type="compositionally biased region" description="Pro residues" evidence="9">
    <location>
        <begin position="1"/>
        <end position="20"/>
    </location>
</feature>
<evidence type="ECO:0000313" key="11">
    <source>
        <dbReference type="EMBL" id="MDQ1105650.1"/>
    </source>
</evidence>
<keyword evidence="6 8" id="KW-1133">Transmembrane helix</keyword>
<evidence type="ECO:0000256" key="8">
    <source>
        <dbReference type="RuleBase" id="RU363032"/>
    </source>
</evidence>
<accession>A0AAJ1U142</accession>
<evidence type="ECO:0000256" key="9">
    <source>
        <dbReference type="SAM" id="MobiDB-lite"/>
    </source>
</evidence>
<feature type="transmembrane region" description="Helical" evidence="8">
    <location>
        <begin position="379"/>
        <end position="405"/>
    </location>
</feature>
<feature type="transmembrane region" description="Helical" evidence="8">
    <location>
        <begin position="549"/>
        <end position="574"/>
    </location>
</feature>
<feature type="transmembrane region" description="Helical" evidence="8">
    <location>
        <begin position="275"/>
        <end position="295"/>
    </location>
</feature>
<feature type="domain" description="ABC transmembrane type-1" evidence="10">
    <location>
        <begin position="85"/>
        <end position="296"/>
    </location>
</feature>
<feature type="transmembrane region" description="Helical" evidence="8">
    <location>
        <begin position="417"/>
        <end position="439"/>
    </location>
</feature>
<feature type="region of interest" description="Disordered" evidence="9">
    <location>
        <begin position="1"/>
        <end position="23"/>
    </location>
</feature>
<feature type="transmembrane region" description="Helical" evidence="8">
    <location>
        <begin position="91"/>
        <end position="110"/>
    </location>
</feature>
<feature type="transmembrane region" description="Helical" evidence="8">
    <location>
        <begin position="322"/>
        <end position="348"/>
    </location>
</feature>
<keyword evidence="2 8" id="KW-0813">Transport</keyword>